<dbReference type="InterPro" id="IPR037175">
    <property type="entry name" value="KFase_sf"/>
</dbReference>
<dbReference type="Pfam" id="PF04199">
    <property type="entry name" value="Cyclase"/>
    <property type="match status" value="1"/>
</dbReference>
<accession>A0AAV1DCR1</accession>
<evidence type="ECO:0000313" key="5">
    <source>
        <dbReference type="EMBL" id="CAI9104597.1"/>
    </source>
</evidence>
<gene>
    <name evidence="5" type="ORF">OLC1_LOCUS13497</name>
</gene>
<evidence type="ECO:0000313" key="6">
    <source>
        <dbReference type="Proteomes" id="UP001161247"/>
    </source>
</evidence>
<protein>
    <submittedName>
        <fullName evidence="5">OLC1v1003304C2</fullName>
    </submittedName>
</protein>
<dbReference type="SUPFAM" id="SSF102198">
    <property type="entry name" value="Putative cyclase"/>
    <property type="match status" value="1"/>
</dbReference>
<keyword evidence="4" id="KW-0472">Membrane</keyword>
<dbReference type="EMBL" id="OX459121">
    <property type="protein sequence ID" value="CAI9104597.1"/>
    <property type="molecule type" value="Genomic_DNA"/>
</dbReference>
<dbReference type="GO" id="GO:0019441">
    <property type="term" value="P:L-tryptophan catabolic process to kynurenine"/>
    <property type="evidence" value="ECO:0007669"/>
    <property type="project" value="InterPro"/>
</dbReference>
<sequence length="221" mass="24265">MERPISVAALLHDEWFRLPTPESNHSATMLALFTSLAKGISEKMRVVFVLLACTLLLITGFLCSSVSSTNDAYPTGYGDESGSCMSHREGLKPLRREIYYGGGEIIDITHKLTPNTPGGTIEGCGEYLSLVKSMKNGSDSNASEMKLHVHVGTHVDAPGHIYDHYYDAGFDVDSLDLRVLNGLALVVDIPRDKNITAEVMKALNIPRGIKRVLFRTLNTDR</sequence>
<evidence type="ECO:0000256" key="3">
    <source>
        <dbReference type="ARBA" id="ARBA00022530"/>
    </source>
</evidence>
<dbReference type="PANTHER" id="PTHR31118:SF12">
    <property type="entry name" value="CYCLASE-LIKE PROTEIN 2"/>
    <property type="match status" value="1"/>
</dbReference>
<keyword evidence="4" id="KW-1133">Transmembrane helix</keyword>
<keyword evidence="4" id="KW-0812">Transmembrane</keyword>
<proteinExistence type="inferred from homology"/>
<comment type="similarity">
    <text evidence="2">Belongs to the Cyclase 1 superfamily.</text>
</comment>
<keyword evidence="3" id="KW-0272">Extracellular matrix</keyword>
<dbReference type="Gene3D" id="3.50.30.50">
    <property type="entry name" value="Putative cyclase"/>
    <property type="match status" value="1"/>
</dbReference>
<dbReference type="Proteomes" id="UP001161247">
    <property type="component" value="Chromosome 4"/>
</dbReference>
<evidence type="ECO:0000256" key="4">
    <source>
        <dbReference type="SAM" id="Phobius"/>
    </source>
</evidence>
<comment type="subcellular location">
    <subcellularLocation>
        <location evidence="1">Secreted</location>
        <location evidence="1">Extracellular space</location>
        <location evidence="1">Extracellular matrix</location>
    </subcellularLocation>
</comment>
<reference evidence="5" key="1">
    <citation type="submission" date="2023-03" db="EMBL/GenBank/DDBJ databases">
        <authorList>
            <person name="Julca I."/>
        </authorList>
    </citation>
    <scope>NUCLEOTIDE SEQUENCE</scope>
</reference>
<keyword evidence="6" id="KW-1185">Reference proteome</keyword>
<evidence type="ECO:0000256" key="2">
    <source>
        <dbReference type="ARBA" id="ARBA00007865"/>
    </source>
</evidence>
<organism evidence="5 6">
    <name type="scientific">Oldenlandia corymbosa var. corymbosa</name>
    <dbReference type="NCBI Taxonomy" id="529605"/>
    <lineage>
        <taxon>Eukaryota</taxon>
        <taxon>Viridiplantae</taxon>
        <taxon>Streptophyta</taxon>
        <taxon>Embryophyta</taxon>
        <taxon>Tracheophyta</taxon>
        <taxon>Spermatophyta</taxon>
        <taxon>Magnoliopsida</taxon>
        <taxon>eudicotyledons</taxon>
        <taxon>Gunneridae</taxon>
        <taxon>Pentapetalae</taxon>
        <taxon>asterids</taxon>
        <taxon>lamiids</taxon>
        <taxon>Gentianales</taxon>
        <taxon>Rubiaceae</taxon>
        <taxon>Rubioideae</taxon>
        <taxon>Spermacoceae</taxon>
        <taxon>Hedyotis-Oldenlandia complex</taxon>
        <taxon>Oldenlandia</taxon>
    </lineage>
</organism>
<dbReference type="GO" id="GO:0004061">
    <property type="term" value="F:arylformamidase activity"/>
    <property type="evidence" value="ECO:0007669"/>
    <property type="project" value="InterPro"/>
</dbReference>
<dbReference type="InterPro" id="IPR007325">
    <property type="entry name" value="KFase/CYL"/>
</dbReference>
<evidence type="ECO:0000256" key="1">
    <source>
        <dbReference type="ARBA" id="ARBA00004498"/>
    </source>
</evidence>
<name>A0AAV1DCR1_OLDCO</name>
<keyword evidence="3" id="KW-0964">Secreted</keyword>
<dbReference type="PANTHER" id="PTHR31118">
    <property type="entry name" value="CYCLASE-LIKE PROTEIN 2"/>
    <property type="match status" value="1"/>
</dbReference>
<dbReference type="AlphaFoldDB" id="A0AAV1DCR1"/>
<feature type="transmembrane region" description="Helical" evidence="4">
    <location>
        <begin position="46"/>
        <end position="67"/>
    </location>
</feature>